<comment type="caution">
    <text evidence="4">The sequence shown here is derived from an EMBL/GenBank/DDBJ whole genome shotgun (WGS) entry which is preliminary data.</text>
</comment>
<evidence type="ECO:0000313" key="4">
    <source>
        <dbReference type="EMBL" id="KAE8285316.1"/>
    </source>
</evidence>
<dbReference type="PROSITE" id="PS50853">
    <property type="entry name" value="FN3"/>
    <property type="match status" value="2"/>
</dbReference>
<dbReference type="AlphaFoldDB" id="A0A6G0I281"/>
<evidence type="ECO:0000259" key="3">
    <source>
        <dbReference type="PROSITE" id="PS50853"/>
    </source>
</evidence>
<sequence>MSQEIRIWDKYNMTVQVFENSESTNCTKAVFRGSPNSLFRCGPPYNASFSRHAGRLVVNVSWQQEDRKVVEYYSVRYKALGNLSWSELPVQCQIGKEYTVENLDSSLVYNVQIQCVTSDKCTQCPWSEVYTVPPELTTQPVIVSLEDTDIAERKGTRLLSITWKFPAKQLHEGFYVTIGKASGEPPRERMNTSHPEIRLILSHSAYHLNISAFNSASTSPALRQIIPQRDDELTMEAGKVDVTVHSNTSLTIYWKDDLIKKYVCYSAEWMTKGHEAQCKSFYENKHNHRTLSPLPEPLEPYKRYSLTLHRRPNKDTCNMKHINNSESTYGRTQFYFIEGSPVSAPTNISCYNATLNSLVLQWSSIPEEDIRGFLLGYVIYYSEYHHRGIERNVTVDPLENSYELTGLRSDTAYEIQIAGFTRAGEGERSQAILFKTKYHGYSNMNSIIIVSAVVAFVLIFGTPLIKRGKAILWPSIPNPGKSNAMQKIERPCEVELLKSINTLKAEEWDTNSLQIVAKEDVNPASTLPSMLPLLRASVDEDDSAQMTCNWIQRDNEDSSGDILPDINAETILDIHRTDQQTSAFPSGYTTMEMFQQGVPQPANTSVTEESKPAGTDFTVMKAGQDYIRHIIASPMLDIEGTSTIL</sequence>
<dbReference type="PANTHER" id="PTHR46708:SF11">
    <property type="entry name" value="RECEPTOR-TYPE TYROSINE-PROTEIN PHOSPHATASE ETA-LIKE"/>
    <property type="match status" value="1"/>
</dbReference>
<keyword evidence="5" id="KW-1185">Reference proteome</keyword>
<evidence type="ECO:0000256" key="2">
    <source>
        <dbReference type="SAM" id="Phobius"/>
    </source>
</evidence>
<gene>
    <name evidence="4" type="ORF">D5F01_LYC16769</name>
</gene>
<evidence type="ECO:0000256" key="1">
    <source>
        <dbReference type="ARBA" id="ARBA00022737"/>
    </source>
</evidence>
<dbReference type="InterPro" id="IPR003961">
    <property type="entry name" value="FN3_dom"/>
</dbReference>
<evidence type="ECO:0000313" key="5">
    <source>
        <dbReference type="Proteomes" id="UP000424527"/>
    </source>
</evidence>
<organism evidence="4 5">
    <name type="scientific">Larimichthys crocea</name>
    <name type="common">Large yellow croaker</name>
    <name type="synonym">Pseudosciaena crocea</name>
    <dbReference type="NCBI Taxonomy" id="215358"/>
    <lineage>
        <taxon>Eukaryota</taxon>
        <taxon>Metazoa</taxon>
        <taxon>Chordata</taxon>
        <taxon>Craniata</taxon>
        <taxon>Vertebrata</taxon>
        <taxon>Euteleostomi</taxon>
        <taxon>Actinopterygii</taxon>
        <taxon>Neopterygii</taxon>
        <taxon>Teleostei</taxon>
        <taxon>Neoteleostei</taxon>
        <taxon>Acanthomorphata</taxon>
        <taxon>Eupercaria</taxon>
        <taxon>Sciaenidae</taxon>
        <taxon>Larimichthys</taxon>
    </lineage>
</organism>
<dbReference type="EMBL" id="REGW02000016">
    <property type="protein sequence ID" value="KAE8285316.1"/>
    <property type="molecule type" value="Genomic_DNA"/>
</dbReference>
<dbReference type="FunFam" id="2.60.40.10:FF:000028">
    <property type="entry name" value="Neuronal cell adhesion molecule"/>
    <property type="match status" value="1"/>
</dbReference>
<dbReference type="Proteomes" id="UP000424527">
    <property type="component" value="Unassembled WGS sequence"/>
</dbReference>
<keyword evidence="2" id="KW-0472">Membrane</keyword>
<feature type="domain" description="Fibronectin type-III" evidence="3">
    <location>
        <begin position="43"/>
        <end position="141"/>
    </location>
</feature>
<dbReference type="SMART" id="SM00060">
    <property type="entry name" value="FN3"/>
    <property type="match status" value="2"/>
</dbReference>
<dbReference type="SUPFAM" id="SSF49265">
    <property type="entry name" value="Fibronectin type III"/>
    <property type="match status" value="2"/>
</dbReference>
<name>A0A6G0I281_LARCR</name>
<keyword evidence="1" id="KW-0677">Repeat</keyword>
<dbReference type="Gene3D" id="2.60.40.10">
    <property type="entry name" value="Immunoglobulins"/>
    <property type="match status" value="2"/>
</dbReference>
<reference evidence="4 5" key="1">
    <citation type="submission" date="2019-07" db="EMBL/GenBank/DDBJ databases">
        <title>Chromosome genome assembly for large yellow croaker.</title>
        <authorList>
            <person name="Xiao S."/>
        </authorList>
    </citation>
    <scope>NUCLEOTIDE SEQUENCE [LARGE SCALE GENOMIC DNA]</scope>
    <source>
        <strain evidence="4">JMULYC20181020</strain>
        <tissue evidence="4">Muscle</tissue>
    </source>
</reference>
<protein>
    <submittedName>
        <fullName evidence="4">Protein sidekick-1</fullName>
    </submittedName>
</protein>
<dbReference type="InterPro" id="IPR050991">
    <property type="entry name" value="ECM_Regulatory_Proteins"/>
</dbReference>
<dbReference type="InterPro" id="IPR036116">
    <property type="entry name" value="FN3_sf"/>
</dbReference>
<dbReference type="PANTHER" id="PTHR46708">
    <property type="entry name" value="TENASCIN"/>
    <property type="match status" value="1"/>
</dbReference>
<keyword evidence="2" id="KW-0812">Transmembrane</keyword>
<dbReference type="Pfam" id="PF00041">
    <property type="entry name" value="fn3"/>
    <property type="match status" value="1"/>
</dbReference>
<feature type="domain" description="Fibronectin type-III" evidence="3">
    <location>
        <begin position="344"/>
        <end position="439"/>
    </location>
</feature>
<dbReference type="CDD" id="cd00063">
    <property type="entry name" value="FN3"/>
    <property type="match status" value="2"/>
</dbReference>
<proteinExistence type="predicted"/>
<dbReference type="InterPro" id="IPR013783">
    <property type="entry name" value="Ig-like_fold"/>
</dbReference>
<accession>A0A6G0I281</accession>
<feature type="transmembrane region" description="Helical" evidence="2">
    <location>
        <begin position="444"/>
        <end position="465"/>
    </location>
</feature>
<keyword evidence="2" id="KW-1133">Transmembrane helix</keyword>